<feature type="domain" description="Zn(2)-C6 fungal-type" evidence="7">
    <location>
        <begin position="227"/>
        <end position="260"/>
    </location>
</feature>
<dbReference type="SMART" id="SM00066">
    <property type="entry name" value="GAL4"/>
    <property type="match status" value="1"/>
</dbReference>
<dbReference type="EMBL" id="JBEVYD010000011">
    <property type="protein sequence ID" value="KAL3229785.1"/>
    <property type="molecule type" value="Genomic_DNA"/>
</dbReference>
<feature type="region of interest" description="Disordered" evidence="6">
    <location>
        <begin position="1"/>
        <end position="29"/>
    </location>
</feature>
<sequence length="1102" mass="124814">MSNQTGDSSNMSPPGQPNQMSPPVLDTFWQRSVPDQYILNGKFTGEMNAETPYGLGTGNNSTPGNTGLGFGVGFSGVGSNIGPSNAGPNGGPNSGPNGGPNVVPNGGPAAAVSVGTSAAGGAPAAAAPGVAGFANPASMQHPSQGHRHSNGQNMNNNSNISNTMPPQGFPNEQSQNVPFDPNMNRQMAFFPNQMPNMMQKPYPINMQPNYPHPQMMVQPQKRRASKACEYCRKRKSKCDEVNPYTNKCSNCSKAGVECIFLNEPAKKKNKSTPQDKSTSPNVVGATGKGSKKGNEKSNNADNSKGGKNKGNDKSTQSTTEAISLRMAKIDRKMSVVIDNVARFEWLLDKLVQKQNEKKVEATSLTKPRRKIYTTALLTCQKLHWIKSKVCNDMSDESFTEPLNEILSNGLKWYVAQIKQYTDFSSPCLYGVEFKVHSLPPEPQAKRILENFNTYLTSVTGVFDSSECFKVTEKFYSQNGENMTFTDHLLLNVCICSGALATRLLTAGESQFLRKDRHDPTKEELKQIENNCFLNCMFYYHKISTVCSGPKTLMPLFLLTKYLQANYNTEIANTILTTAVRFTIDMSMNKKATYKSLSLNEQVRKRSMWWHFFATDKLFSLALSRPPMLLEEDMDMLTDQNYLEVIKEYILPNIMKNEDERERVSDLQEALAIIINYSEYIPFFTSYYVTKLLRIESKLFSTCFSVRNTLDNSFDGLLSKAIDLFESLKNWRDNLHPSMRLESYRQYISLLYSQSAIENPALAFELACSHVLACHFRCLYLVINLSMFIVSLLKENRNLFKDSLHDIPNIYKNFSEQYIFASVKMVEIFQNINFEFHTYNDLVYPFLTGVYVILLHVVDEMDNAKNLEIPSLIELLLKAHEGIMGENFKHLDSFNMKWNISLYIYTYLLKHVIKYYNNNHPLAAQTTFNVDHFDEILETLSANTRNVKKATVNRLISNLKDNGMYDDSENIGDGEDLKSHYHELFNDLNKYTIKILKSDDMIKGNDNWNNYSPKKMEDVSLFPNKCPSFSILYPIHSSETNHFTNASTYYNQAGETQEGNAYSNENEIKQFRDLLPLGDLLYDRDFRFIKPFQNFLSRHTINK</sequence>
<feature type="region of interest" description="Disordered" evidence="6">
    <location>
        <begin position="133"/>
        <end position="178"/>
    </location>
</feature>
<evidence type="ECO:0000313" key="8">
    <source>
        <dbReference type="EMBL" id="KAL3229785.1"/>
    </source>
</evidence>
<gene>
    <name evidence="8" type="ORF">RNJ44_01921</name>
</gene>
<evidence type="ECO:0000256" key="5">
    <source>
        <dbReference type="ARBA" id="ARBA00023242"/>
    </source>
</evidence>
<keyword evidence="5" id="KW-0539">Nucleus</keyword>
<dbReference type="PROSITE" id="PS50048">
    <property type="entry name" value="ZN2_CY6_FUNGAL_2"/>
    <property type="match status" value="1"/>
</dbReference>
<evidence type="ECO:0000256" key="4">
    <source>
        <dbReference type="ARBA" id="ARBA00023125"/>
    </source>
</evidence>
<keyword evidence="4" id="KW-0238">DNA-binding</keyword>
<dbReference type="InterPro" id="IPR050987">
    <property type="entry name" value="AtrR-like"/>
</dbReference>
<comment type="caution">
    <text evidence="8">The sequence shown here is derived from an EMBL/GenBank/DDBJ whole genome shotgun (WGS) entry which is preliminary data.</text>
</comment>
<feature type="compositionally biased region" description="Gly residues" evidence="6">
    <location>
        <begin position="88"/>
        <end position="98"/>
    </location>
</feature>
<feature type="compositionally biased region" description="Polar residues" evidence="6">
    <location>
        <begin position="1"/>
        <end position="21"/>
    </location>
</feature>
<keyword evidence="9" id="KW-1185">Reference proteome</keyword>
<evidence type="ECO:0000313" key="9">
    <source>
        <dbReference type="Proteomes" id="UP001623330"/>
    </source>
</evidence>
<protein>
    <submittedName>
        <fullName evidence="8">Halotolerance protein 9</fullName>
    </submittedName>
</protein>
<dbReference type="SMART" id="SM00906">
    <property type="entry name" value="Fungal_trans"/>
    <property type="match status" value="1"/>
</dbReference>
<dbReference type="InterPro" id="IPR036864">
    <property type="entry name" value="Zn2-C6_fun-type_DNA-bd_sf"/>
</dbReference>
<evidence type="ECO:0000256" key="3">
    <source>
        <dbReference type="ARBA" id="ARBA00022833"/>
    </source>
</evidence>
<dbReference type="CDD" id="cd00067">
    <property type="entry name" value="GAL4"/>
    <property type="match status" value="1"/>
</dbReference>
<keyword evidence="2" id="KW-0479">Metal-binding</keyword>
<dbReference type="Pfam" id="PF04082">
    <property type="entry name" value="Fungal_trans"/>
    <property type="match status" value="1"/>
</dbReference>
<evidence type="ECO:0000256" key="6">
    <source>
        <dbReference type="SAM" id="MobiDB-lite"/>
    </source>
</evidence>
<evidence type="ECO:0000256" key="1">
    <source>
        <dbReference type="ARBA" id="ARBA00004123"/>
    </source>
</evidence>
<name>A0ABR4NPE8_9SACH</name>
<dbReference type="Pfam" id="PF00172">
    <property type="entry name" value="Zn_clus"/>
    <property type="match status" value="1"/>
</dbReference>
<dbReference type="SUPFAM" id="SSF57701">
    <property type="entry name" value="Zn2/Cys6 DNA-binding domain"/>
    <property type="match status" value="1"/>
</dbReference>
<dbReference type="PANTHER" id="PTHR46910">
    <property type="entry name" value="TRANSCRIPTION FACTOR PDR1"/>
    <property type="match status" value="1"/>
</dbReference>
<feature type="region of interest" description="Disordered" evidence="6">
    <location>
        <begin position="266"/>
        <end position="318"/>
    </location>
</feature>
<organism evidence="8 9">
    <name type="scientific">Nakaseomyces bracarensis</name>
    <dbReference type="NCBI Taxonomy" id="273131"/>
    <lineage>
        <taxon>Eukaryota</taxon>
        <taxon>Fungi</taxon>
        <taxon>Dikarya</taxon>
        <taxon>Ascomycota</taxon>
        <taxon>Saccharomycotina</taxon>
        <taxon>Saccharomycetes</taxon>
        <taxon>Saccharomycetales</taxon>
        <taxon>Saccharomycetaceae</taxon>
        <taxon>Nakaseomyces</taxon>
    </lineage>
</organism>
<comment type="subcellular location">
    <subcellularLocation>
        <location evidence="1">Nucleus</location>
    </subcellularLocation>
</comment>
<dbReference type="PANTHER" id="PTHR46910:SF3">
    <property type="entry name" value="HALOTOLERANCE PROTEIN 9-RELATED"/>
    <property type="match status" value="1"/>
</dbReference>
<feature type="compositionally biased region" description="Polar residues" evidence="6">
    <location>
        <begin position="271"/>
        <end position="281"/>
    </location>
</feature>
<feature type="compositionally biased region" description="Low complexity" evidence="6">
    <location>
        <begin position="296"/>
        <end position="305"/>
    </location>
</feature>
<dbReference type="InterPro" id="IPR007219">
    <property type="entry name" value="XnlR_reg_dom"/>
</dbReference>
<dbReference type="Proteomes" id="UP001623330">
    <property type="component" value="Unassembled WGS sequence"/>
</dbReference>
<proteinExistence type="predicted"/>
<dbReference type="Gene3D" id="4.10.240.10">
    <property type="entry name" value="Zn(2)-C6 fungal-type DNA-binding domain"/>
    <property type="match status" value="1"/>
</dbReference>
<feature type="compositionally biased region" description="Low complexity" evidence="6">
    <location>
        <begin position="150"/>
        <end position="162"/>
    </location>
</feature>
<feature type="region of interest" description="Disordered" evidence="6">
    <location>
        <begin position="81"/>
        <end position="104"/>
    </location>
</feature>
<reference evidence="8 9" key="1">
    <citation type="submission" date="2024-05" db="EMBL/GenBank/DDBJ databases">
        <title>Long read based assembly of the Candida bracarensis genome reveals expanded adhesin content.</title>
        <authorList>
            <person name="Marcet-Houben M."/>
            <person name="Ksiezopolska E."/>
            <person name="Gabaldon T."/>
        </authorList>
    </citation>
    <scope>NUCLEOTIDE SEQUENCE [LARGE SCALE GENOMIC DNA]</scope>
    <source>
        <strain evidence="8 9">CBM6</strain>
    </source>
</reference>
<evidence type="ECO:0000256" key="2">
    <source>
        <dbReference type="ARBA" id="ARBA00022723"/>
    </source>
</evidence>
<dbReference type="InterPro" id="IPR001138">
    <property type="entry name" value="Zn2Cys6_DnaBD"/>
</dbReference>
<evidence type="ECO:0000259" key="7">
    <source>
        <dbReference type="PROSITE" id="PS50048"/>
    </source>
</evidence>
<accession>A0ABR4NPE8</accession>
<dbReference type="PROSITE" id="PS00463">
    <property type="entry name" value="ZN2_CY6_FUNGAL_1"/>
    <property type="match status" value="1"/>
</dbReference>
<keyword evidence="3" id="KW-0862">Zinc</keyword>
<dbReference type="CDD" id="cd12148">
    <property type="entry name" value="fungal_TF_MHR"/>
    <property type="match status" value="1"/>
</dbReference>